<keyword evidence="3" id="KW-0249">Electron transport</keyword>
<keyword evidence="11" id="KW-1185">Reference proteome</keyword>
<feature type="active site" description="Nucleophile" evidence="7">
    <location>
        <position position="33"/>
    </location>
</feature>
<dbReference type="OrthoDB" id="9790390at2"/>
<gene>
    <name evidence="10" type="ORF">FCE95_09765</name>
</gene>
<evidence type="ECO:0000256" key="2">
    <source>
        <dbReference type="ARBA" id="ARBA00022448"/>
    </source>
</evidence>
<dbReference type="RefSeq" id="WP_137266833.1">
    <property type="nucleotide sequence ID" value="NZ_SZUA01000002.1"/>
</dbReference>
<protein>
    <recommendedName>
        <fullName evidence="6">Thioredoxin</fullName>
    </recommendedName>
</protein>
<sequence length="111" mass="12109">MNDKVIHAGDADFDAAVLGSAEPVLVDFWAPWCPSCKTVVGPVVDELADHYAGRAKMVKVDVEAHPNLGIRFNVRSLPMLMMFKNGQVQATQYGAPGNLRTVLNQMIEKAL</sequence>
<evidence type="ECO:0000256" key="8">
    <source>
        <dbReference type="PIRSR" id="PIRSR000077-4"/>
    </source>
</evidence>
<dbReference type="InterPro" id="IPR005746">
    <property type="entry name" value="Thioredoxin"/>
</dbReference>
<accession>A0A4V5ZQ86</accession>
<evidence type="ECO:0000256" key="4">
    <source>
        <dbReference type="ARBA" id="ARBA00023157"/>
    </source>
</evidence>
<evidence type="ECO:0000256" key="6">
    <source>
        <dbReference type="PIRNR" id="PIRNR000077"/>
    </source>
</evidence>
<evidence type="ECO:0000256" key="1">
    <source>
        <dbReference type="ARBA" id="ARBA00008987"/>
    </source>
</evidence>
<feature type="site" description="Deprotonates C-terminal active site Cys" evidence="7">
    <location>
        <position position="27"/>
    </location>
</feature>
<evidence type="ECO:0000259" key="9">
    <source>
        <dbReference type="PROSITE" id="PS51352"/>
    </source>
</evidence>
<evidence type="ECO:0000313" key="11">
    <source>
        <dbReference type="Proteomes" id="UP000308707"/>
    </source>
</evidence>
<dbReference type="PRINTS" id="PR00421">
    <property type="entry name" value="THIOREDOXIN"/>
</dbReference>
<feature type="domain" description="Thioredoxin" evidence="9">
    <location>
        <begin position="1"/>
        <end position="111"/>
    </location>
</feature>
<dbReference type="InterPro" id="IPR036249">
    <property type="entry name" value="Thioredoxin-like_sf"/>
</dbReference>
<dbReference type="CDD" id="cd02947">
    <property type="entry name" value="TRX_family"/>
    <property type="match status" value="1"/>
</dbReference>
<dbReference type="PANTHER" id="PTHR45663">
    <property type="entry name" value="GEO12009P1"/>
    <property type="match status" value="1"/>
</dbReference>
<dbReference type="AlphaFoldDB" id="A0A4V5ZQ86"/>
<comment type="similarity">
    <text evidence="1 6">Belongs to the thioredoxin family.</text>
</comment>
<feature type="active site" description="Nucleophile" evidence="7">
    <location>
        <position position="36"/>
    </location>
</feature>
<dbReference type="PIRSF" id="PIRSF000077">
    <property type="entry name" value="Thioredoxin"/>
    <property type="match status" value="1"/>
</dbReference>
<dbReference type="Proteomes" id="UP000308707">
    <property type="component" value="Unassembled WGS sequence"/>
</dbReference>
<feature type="disulfide bond" description="Redox-active" evidence="8">
    <location>
        <begin position="33"/>
        <end position="36"/>
    </location>
</feature>
<evidence type="ECO:0000256" key="5">
    <source>
        <dbReference type="ARBA" id="ARBA00023284"/>
    </source>
</evidence>
<dbReference type="GO" id="GO:0005829">
    <property type="term" value="C:cytosol"/>
    <property type="evidence" value="ECO:0007669"/>
    <property type="project" value="TreeGrafter"/>
</dbReference>
<evidence type="ECO:0000313" key="10">
    <source>
        <dbReference type="EMBL" id="TKR30403.1"/>
    </source>
</evidence>
<dbReference type="SUPFAM" id="SSF52833">
    <property type="entry name" value="Thioredoxin-like"/>
    <property type="match status" value="1"/>
</dbReference>
<dbReference type="GO" id="GO:0045454">
    <property type="term" value="P:cell redox homeostasis"/>
    <property type="evidence" value="ECO:0007669"/>
    <property type="project" value="TreeGrafter"/>
</dbReference>
<reference evidence="10 11" key="1">
    <citation type="submission" date="2019-04" db="EMBL/GenBank/DDBJ databases">
        <title>Reference strain of H23.</title>
        <authorList>
            <person name="Luo X."/>
        </authorList>
    </citation>
    <scope>NUCLEOTIDE SEQUENCE [LARGE SCALE GENOMIC DNA]</scope>
    <source>
        <strain evidence="10 11">H23</strain>
    </source>
</reference>
<dbReference type="GO" id="GO:0015035">
    <property type="term" value="F:protein-disulfide reductase activity"/>
    <property type="evidence" value="ECO:0007669"/>
    <property type="project" value="InterPro"/>
</dbReference>
<evidence type="ECO:0000256" key="7">
    <source>
        <dbReference type="PIRSR" id="PIRSR000077-1"/>
    </source>
</evidence>
<proteinExistence type="inferred from homology"/>
<dbReference type="InterPro" id="IPR017937">
    <property type="entry name" value="Thioredoxin_CS"/>
</dbReference>
<comment type="caution">
    <text evidence="10">The sequence shown here is derived from an EMBL/GenBank/DDBJ whole genome shotgun (WGS) entry which is preliminary data.</text>
</comment>
<name>A0A4V5ZQ86_9GAMM</name>
<keyword evidence="4 8" id="KW-1015">Disulfide bond</keyword>
<dbReference type="PROSITE" id="PS00194">
    <property type="entry name" value="THIOREDOXIN_1"/>
    <property type="match status" value="1"/>
</dbReference>
<dbReference type="Gene3D" id="3.40.30.10">
    <property type="entry name" value="Glutaredoxin"/>
    <property type="match status" value="1"/>
</dbReference>
<feature type="site" description="Contributes to redox potential value" evidence="7">
    <location>
        <position position="34"/>
    </location>
</feature>
<keyword evidence="2" id="KW-0813">Transport</keyword>
<dbReference type="PROSITE" id="PS51352">
    <property type="entry name" value="THIOREDOXIN_2"/>
    <property type="match status" value="1"/>
</dbReference>
<dbReference type="PANTHER" id="PTHR45663:SF11">
    <property type="entry name" value="GEO12009P1"/>
    <property type="match status" value="1"/>
</dbReference>
<dbReference type="InterPro" id="IPR013766">
    <property type="entry name" value="Thioredoxin_domain"/>
</dbReference>
<organism evidence="10 11">
    <name type="scientific">Luteimonas gilva</name>
    <dbReference type="NCBI Taxonomy" id="2572684"/>
    <lineage>
        <taxon>Bacteria</taxon>
        <taxon>Pseudomonadati</taxon>
        <taxon>Pseudomonadota</taxon>
        <taxon>Gammaproteobacteria</taxon>
        <taxon>Lysobacterales</taxon>
        <taxon>Lysobacteraceae</taxon>
        <taxon>Luteimonas</taxon>
    </lineage>
</organism>
<dbReference type="EMBL" id="SZUA01000002">
    <property type="protein sequence ID" value="TKR30403.1"/>
    <property type="molecule type" value="Genomic_DNA"/>
</dbReference>
<dbReference type="FunFam" id="3.40.30.10:FF:000001">
    <property type="entry name" value="Thioredoxin"/>
    <property type="match status" value="1"/>
</dbReference>
<keyword evidence="5 8" id="KW-0676">Redox-active center</keyword>
<feature type="site" description="Contributes to redox potential value" evidence="7">
    <location>
        <position position="35"/>
    </location>
</feature>
<dbReference type="Pfam" id="PF00085">
    <property type="entry name" value="Thioredoxin"/>
    <property type="match status" value="1"/>
</dbReference>
<evidence type="ECO:0000256" key="3">
    <source>
        <dbReference type="ARBA" id="ARBA00022982"/>
    </source>
</evidence>